<sequence>MEKFLLKVINQDGEEIWNDLVRLKWTHLDSFKEFSKKNNVTIPLSSDQKAALALASINYTSILKHKFGYVFYLPETCSEKQIEYLDNNLEFYRQEEQNDNIITTAIFSKEKMYYNHQNYRDLQIEEQIDILEGRKKEQSSSIDLLKEELRKQKKRLVETKKL</sequence>
<evidence type="ECO:0000313" key="2">
    <source>
        <dbReference type="EMBL" id="HIT38024.1"/>
    </source>
</evidence>
<keyword evidence="1" id="KW-0175">Coiled coil</keyword>
<evidence type="ECO:0000256" key="1">
    <source>
        <dbReference type="SAM" id="Coils"/>
    </source>
</evidence>
<gene>
    <name evidence="2" type="ORF">IAB59_06085</name>
</gene>
<dbReference type="EMBL" id="DVKQ01000077">
    <property type="protein sequence ID" value="HIT38024.1"/>
    <property type="molecule type" value="Genomic_DNA"/>
</dbReference>
<dbReference type="Proteomes" id="UP000886833">
    <property type="component" value="Unassembled WGS sequence"/>
</dbReference>
<dbReference type="AlphaFoldDB" id="A0A9D1GD18"/>
<organism evidence="2 3">
    <name type="scientific">Candidatus Onthousia faecipullorum</name>
    <dbReference type="NCBI Taxonomy" id="2840887"/>
    <lineage>
        <taxon>Bacteria</taxon>
        <taxon>Bacillati</taxon>
        <taxon>Bacillota</taxon>
        <taxon>Bacilli</taxon>
        <taxon>Candidatus Onthousia</taxon>
    </lineage>
</organism>
<accession>A0A9D1GD18</accession>
<evidence type="ECO:0000313" key="3">
    <source>
        <dbReference type="Proteomes" id="UP000886833"/>
    </source>
</evidence>
<name>A0A9D1GD18_9FIRM</name>
<comment type="caution">
    <text evidence="2">The sequence shown here is derived from an EMBL/GenBank/DDBJ whole genome shotgun (WGS) entry which is preliminary data.</text>
</comment>
<protein>
    <submittedName>
        <fullName evidence="2">Uncharacterized protein</fullName>
    </submittedName>
</protein>
<reference evidence="2" key="1">
    <citation type="submission" date="2020-10" db="EMBL/GenBank/DDBJ databases">
        <authorList>
            <person name="Gilroy R."/>
        </authorList>
    </citation>
    <scope>NUCLEOTIDE SEQUENCE</scope>
    <source>
        <strain evidence="2">CHK195-26880</strain>
    </source>
</reference>
<reference evidence="2" key="2">
    <citation type="journal article" date="2021" name="PeerJ">
        <title>Extensive microbial diversity within the chicken gut microbiome revealed by metagenomics and culture.</title>
        <authorList>
            <person name="Gilroy R."/>
            <person name="Ravi A."/>
            <person name="Getino M."/>
            <person name="Pursley I."/>
            <person name="Horton D.L."/>
            <person name="Alikhan N.F."/>
            <person name="Baker D."/>
            <person name="Gharbi K."/>
            <person name="Hall N."/>
            <person name="Watson M."/>
            <person name="Adriaenssens E.M."/>
            <person name="Foster-Nyarko E."/>
            <person name="Jarju S."/>
            <person name="Secka A."/>
            <person name="Antonio M."/>
            <person name="Oren A."/>
            <person name="Chaudhuri R.R."/>
            <person name="La Ragione R."/>
            <person name="Hildebrand F."/>
            <person name="Pallen M.J."/>
        </authorList>
    </citation>
    <scope>NUCLEOTIDE SEQUENCE</scope>
    <source>
        <strain evidence="2">CHK195-26880</strain>
    </source>
</reference>
<feature type="coiled-coil region" evidence="1">
    <location>
        <begin position="128"/>
        <end position="162"/>
    </location>
</feature>
<proteinExistence type="predicted"/>